<accession>A0A251TDE9</accession>
<dbReference type="InterPro" id="IPR039421">
    <property type="entry name" value="Type_1_exporter"/>
</dbReference>
<keyword evidence="3" id="KW-1185">Reference proteome</keyword>
<reference evidence="1 3" key="1">
    <citation type="journal article" date="2017" name="Nature">
        <title>The sunflower genome provides insights into oil metabolism, flowering and Asterid evolution.</title>
        <authorList>
            <person name="Badouin H."/>
            <person name="Gouzy J."/>
            <person name="Grassa C.J."/>
            <person name="Murat F."/>
            <person name="Staton S.E."/>
            <person name="Cottret L."/>
            <person name="Lelandais-Briere C."/>
            <person name="Owens G.L."/>
            <person name="Carrere S."/>
            <person name="Mayjonade B."/>
            <person name="Legrand L."/>
            <person name="Gill N."/>
            <person name="Kane N.C."/>
            <person name="Bowers J.E."/>
            <person name="Hubner S."/>
            <person name="Bellec A."/>
            <person name="Berard A."/>
            <person name="Berges H."/>
            <person name="Blanchet N."/>
            <person name="Boniface M.C."/>
            <person name="Brunel D."/>
            <person name="Catrice O."/>
            <person name="Chaidir N."/>
            <person name="Claudel C."/>
            <person name="Donnadieu C."/>
            <person name="Faraut T."/>
            <person name="Fievet G."/>
            <person name="Helmstetter N."/>
            <person name="King M."/>
            <person name="Knapp S.J."/>
            <person name="Lai Z."/>
            <person name="Le Paslier M.C."/>
            <person name="Lippi Y."/>
            <person name="Lorenzon L."/>
            <person name="Mandel J.R."/>
            <person name="Marage G."/>
            <person name="Marchand G."/>
            <person name="Marquand E."/>
            <person name="Bret-Mestries E."/>
            <person name="Morien E."/>
            <person name="Nambeesan S."/>
            <person name="Nguyen T."/>
            <person name="Pegot-Espagnet P."/>
            <person name="Pouilly N."/>
            <person name="Raftis F."/>
            <person name="Sallet E."/>
            <person name="Schiex T."/>
            <person name="Thomas J."/>
            <person name="Vandecasteele C."/>
            <person name="Vares D."/>
            <person name="Vear F."/>
            <person name="Vautrin S."/>
            <person name="Crespi M."/>
            <person name="Mangin B."/>
            <person name="Burke J.M."/>
            <person name="Salse J."/>
            <person name="Munos S."/>
            <person name="Vincourt P."/>
            <person name="Rieseberg L.H."/>
            <person name="Langlade N.B."/>
        </authorList>
    </citation>
    <scope>NUCLEOTIDE SEQUENCE [LARGE SCALE GENOMIC DNA]</scope>
    <source>
        <strain evidence="3">cv. SF193</strain>
        <tissue evidence="1">Leaves</tissue>
    </source>
</reference>
<sequence>MEWFYNPTLGTCFIKPIRDNTVYGRDATLLQIEDAAKIAHAHTFITTVEKGYDTQVGRVGLSLTEEK</sequence>
<dbReference type="Gramene" id="mRNA:HanXRQr2_Chr11g0514681">
    <property type="protein sequence ID" value="mRNA:HanXRQr2_Chr11g0514681"/>
    <property type="gene ID" value="HanXRQr2_Chr11g0514681"/>
</dbReference>
<dbReference type="PANTHER" id="PTHR24222:SF52">
    <property type="entry name" value="ABC TRANSPORTER B FAMILY MEMBER 20-RELATED"/>
    <property type="match status" value="1"/>
</dbReference>
<dbReference type="GO" id="GO:0016787">
    <property type="term" value="F:hydrolase activity"/>
    <property type="evidence" value="ECO:0007669"/>
    <property type="project" value="UniProtKB-KW"/>
</dbReference>
<reference evidence="1" key="3">
    <citation type="submission" date="2020-06" db="EMBL/GenBank/DDBJ databases">
        <title>Helianthus annuus Genome sequencing and assembly Release 2.</title>
        <authorList>
            <person name="Gouzy J."/>
            <person name="Langlade N."/>
            <person name="Munos S."/>
        </authorList>
    </citation>
    <scope>NUCLEOTIDE SEQUENCE</scope>
    <source>
        <tissue evidence="1">Leaves</tissue>
    </source>
</reference>
<gene>
    <name evidence="2" type="ORF">HannXRQ_Chr11g0349861</name>
    <name evidence="1" type="ORF">HanXRQr2_Chr11g0514681</name>
</gene>
<dbReference type="Proteomes" id="UP000215914">
    <property type="component" value="Chromosome 11"/>
</dbReference>
<dbReference type="SUPFAM" id="SSF52540">
    <property type="entry name" value="P-loop containing nucleoside triphosphate hydrolases"/>
    <property type="match status" value="1"/>
</dbReference>
<dbReference type="InterPro" id="IPR027417">
    <property type="entry name" value="P-loop_NTPase"/>
</dbReference>
<dbReference type="EMBL" id="CM007900">
    <property type="protein sequence ID" value="OTG09160.1"/>
    <property type="molecule type" value="Genomic_DNA"/>
</dbReference>
<dbReference type="AlphaFoldDB" id="A0A251TDE9"/>
<reference evidence="2" key="2">
    <citation type="submission" date="2017-02" db="EMBL/GenBank/DDBJ databases">
        <title>Sunflower complete genome.</title>
        <authorList>
            <person name="Langlade N."/>
            <person name="Munos S."/>
        </authorList>
    </citation>
    <scope>NUCLEOTIDE SEQUENCE [LARGE SCALE GENOMIC DNA]</scope>
    <source>
        <tissue evidence="2">Leaves</tissue>
    </source>
</reference>
<name>A0A251TDE9_HELAN</name>
<evidence type="ECO:0000313" key="2">
    <source>
        <dbReference type="EMBL" id="OTG09160.1"/>
    </source>
</evidence>
<dbReference type="InParanoid" id="A0A251TDE9"/>
<evidence type="ECO:0000313" key="3">
    <source>
        <dbReference type="Proteomes" id="UP000215914"/>
    </source>
</evidence>
<protein>
    <submittedName>
        <fullName evidence="1">ABC-type xenobiotic transporter</fullName>
    </submittedName>
    <submittedName>
        <fullName evidence="2">Putative P-loop containing nucleoside triphosphate hydrolase</fullName>
    </submittedName>
</protein>
<dbReference type="Gene3D" id="3.40.50.300">
    <property type="entry name" value="P-loop containing nucleotide triphosphate hydrolases"/>
    <property type="match status" value="1"/>
</dbReference>
<proteinExistence type="predicted"/>
<dbReference type="PANTHER" id="PTHR24222">
    <property type="entry name" value="ABC TRANSPORTER B FAMILY"/>
    <property type="match status" value="1"/>
</dbReference>
<evidence type="ECO:0000313" key="1">
    <source>
        <dbReference type="EMBL" id="KAF5784017.1"/>
    </source>
</evidence>
<organism evidence="2 3">
    <name type="scientific">Helianthus annuus</name>
    <name type="common">Common sunflower</name>
    <dbReference type="NCBI Taxonomy" id="4232"/>
    <lineage>
        <taxon>Eukaryota</taxon>
        <taxon>Viridiplantae</taxon>
        <taxon>Streptophyta</taxon>
        <taxon>Embryophyta</taxon>
        <taxon>Tracheophyta</taxon>
        <taxon>Spermatophyta</taxon>
        <taxon>Magnoliopsida</taxon>
        <taxon>eudicotyledons</taxon>
        <taxon>Gunneridae</taxon>
        <taxon>Pentapetalae</taxon>
        <taxon>asterids</taxon>
        <taxon>campanulids</taxon>
        <taxon>Asterales</taxon>
        <taxon>Asteraceae</taxon>
        <taxon>Asteroideae</taxon>
        <taxon>Heliantheae alliance</taxon>
        <taxon>Heliantheae</taxon>
        <taxon>Helianthus</taxon>
    </lineage>
</organism>
<keyword evidence="2" id="KW-0378">Hydrolase</keyword>
<dbReference type="EMBL" id="MNCJ02000326">
    <property type="protein sequence ID" value="KAF5784017.1"/>
    <property type="molecule type" value="Genomic_DNA"/>
</dbReference>